<sequence length="226" mass="24019">MKLSTAAITLCLASSASAFAPRAAFTRDAVRALRNSNFDLSGNSWKPDSEKMGSTDTGDYLPENYDPESEIAFSSGMMGSQAMLDGDRGGPQLPGMENLGADAIMMGGIEENSEIPAGMEFVPSSVPDGEFQMNVASQASGEILTIECKPVCMTFEDYFAAFSADSHPTLSVSPQTGRMDRRGGEPTVFEVLCTPNGQGGTFTGDLVINLPEDNSKICYKITANCF</sequence>
<feature type="chain" id="PRO_5036393642" evidence="1">
    <location>
        <begin position="19"/>
        <end position="226"/>
    </location>
</feature>
<proteinExistence type="predicted"/>
<gene>
    <name evidence="2" type="ORF">CAUS1442_LOCUS13876</name>
    <name evidence="3" type="ORF">CAUS1442_LOCUS13880</name>
</gene>
<dbReference type="AlphaFoldDB" id="A0A6T6HXD6"/>
<organism evidence="3">
    <name type="scientific">Craspedostauros australis</name>
    <dbReference type="NCBI Taxonomy" id="1486917"/>
    <lineage>
        <taxon>Eukaryota</taxon>
        <taxon>Sar</taxon>
        <taxon>Stramenopiles</taxon>
        <taxon>Ochrophyta</taxon>
        <taxon>Bacillariophyta</taxon>
        <taxon>Bacillariophyceae</taxon>
        <taxon>Bacillariophycidae</taxon>
        <taxon>Naviculales</taxon>
        <taxon>Naviculaceae</taxon>
        <taxon>Craspedostauros</taxon>
    </lineage>
</organism>
<accession>A0A6T6HXD6</accession>
<evidence type="ECO:0000313" key="3">
    <source>
        <dbReference type="EMBL" id="CAD8341745.1"/>
    </source>
</evidence>
<protein>
    <submittedName>
        <fullName evidence="3">Uncharacterized protein</fullName>
    </submittedName>
</protein>
<keyword evidence="1" id="KW-0732">Signal</keyword>
<evidence type="ECO:0000313" key="2">
    <source>
        <dbReference type="EMBL" id="CAD8341741.1"/>
    </source>
</evidence>
<feature type="signal peptide" evidence="1">
    <location>
        <begin position="1"/>
        <end position="18"/>
    </location>
</feature>
<reference evidence="3" key="1">
    <citation type="submission" date="2021-01" db="EMBL/GenBank/DDBJ databases">
        <authorList>
            <person name="Corre E."/>
            <person name="Pelletier E."/>
            <person name="Niang G."/>
            <person name="Scheremetjew M."/>
            <person name="Finn R."/>
            <person name="Kale V."/>
            <person name="Holt S."/>
            <person name="Cochrane G."/>
            <person name="Meng A."/>
            <person name="Brown T."/>
            <person name="Cohen L."/>
        </authorList>
    </citation>
    <scope>NUCLEOTIDE SEQUENCE</scope>
    <source>
        <strain evidence="3">CCMP3328</strain>
    </source>
</reference>
<name>A0A6T6HXD6_9STRA</name>
<evidence type="ECO:0000256" key="1">
    <source>
        <dbReference type="SAM" id="SignalP"/>
    </source>
</evidence>
<dbReference type="EMBL" id="HBEF01022417">
    <property type="protein sequence ID" value="CAD8341745.1"/>
    <property type="molecule type" value="Transcribed_RNA"/>
</dbReference>
<dbReference type="EMBL" id="HBEF01022406">
    <property type="protein sequence ID" value="CAD8341741.1"/>
    <property type="molecule type" value="Transcribed_RNA"/>
</dbReference>